<evidence type="ECO:0000256" key="7">
    <source>
        <dbReference type="ARBA" id="ARBA00022723"/>
    </source>
</evidence>
<dbReference type="GO" id="GO:0017001">
    <property type="term" value="P:antibiotic catabolic process"/>
    <property type="evidence" value="ECO:0007669"/>
    <property type="project" value="InterPro"/>
</dbReference>
<sequence length="245" mass="27661">MKEKPFSMYRLFLLFFASLVFTSYIPISDSYKSENLEIEKLTENTYVHTSFFPYKGSKVRCNGLVYVKNGEAFIIDSPTENVSSEELIDWLENEKHLKVVGVVGTHFHADCLGGLEVFMERNIPSYSTELTKELAVGEEMPQAEHTFKTKKYFMGKSLMLKYFGPGHTKDNIIAYIPSEKVLFGGCLIKEVGASEGYTGDAVVNEWSNTVRKIKGKLPEAEYIVPGHGKSGDVSLLDYTIELFDK</sequence>
<keyword evidence="9" id="KW-0574">Periplasm</keyword>
<dbReference type="PROSITE" id="PS00744">
    <property type="entry name" value="BETA_LACTAMASE_B_2"/>
    <property type="match status" value="1"/>
</dbReference>
<keyword evidence="10" id="KW-0378">Hydrolase</keyword>
<dbReference type="InterPro" id="IPR050855">
    <property type="entry name" value="NDM-1-like"/>
</dbReference>
<proteinExistence type="inferred from homology"/>
<dbReference type="InterPro" id="IPR001279">
    <property type="entry name" value="Metallo-B-lactamas"/>
</dbReference>
<evidence type="ECO:0000256" key="11">
    <source>
        <dbReference type="ARBA" id="ARBA00022833"/>
    </source>
</evidence>
<dbReference type="GO" id="GO:0008800">
    <property type="term" value="F:beta-lactamase activity"/>
    <property type="evidence" value="ECO:0007669"/>
    <property type="project" value="UniProtKB-EC"/>
</dbReference>
<organism evidence="14 15">
    <name type="scientific">Arcticibacterium luteifluviistationis</name>
    <dbReference type="NCBI Taxonomy" id="1784714"/>
    <lineage>
        <taxon>Bacteria</taxon>
        <taxon>Pseudomonadati</taxon>
        <taxon>Bacteroidota</taxon>
        <taxon>Cytophagia</taxon>
        <taxon>Cytophagales</taxon>
        <taxon>Leadbetterellaceae</taxon>
        <taxon>Arcticibacterium</taxon>
    </lineage>
</organism>
<accession>A0A2Z4GCN0</accession>
<evidence type="ECO:0000256" key="2">
    <source>
        <dbReference type="ARBA" id="ARBA00001947"/>
    </source>
</evidence>
<reference evidence="14 15" key="1">
    <citation type="submission" date="2018-05" db="EMBL/GenBank/DDBJ databases">
        <title>Complete genome sequence of Arcticibacterium luteifluviistationis SM1504T, a cytophagaceae bacterium isolated from Arctic surface seawater.</title>
        <authorList>
            <person name="Li Y."/>
            <person name="Qin Q.-L."/>
        </authorList>
    </citation>
    <scope>NUCLEOTIDE SEQUENCE [LARGE SCALE GENOMIC DNA]</scope>
    <source>
        <strain evidence="14 15">SM1504</strain>
    </source>
</reference>
<dbReference type="PANTHER" id="PTHR42951">
    <property type="entry name" value="METALLO-BETA-LACTAMASE DOMAIN-CONTAINING"/>
    <property type="match status" value="1"/>
</dbReference>
<dbReference type="InterPro" id="IPR036866">
    <property type="entry name" value="RibonucZ/Hydroxyglut_hydro"/>
</dbReference>
<evidence type="ECO:0000256" key="5">
    <source>
        <dbReference type="ARBA" id="ARBA00011245"/>
    </source>
</evidence>
<dbReference type="EMBL" id="CP029480">
    <property type="protein sequence ID" value="AWV98887.1"/>
    <property type="molecule type" value="Genomic_DNA"/>
</dbReference>
<evidence type="ECO:0000313" key="14">
    <source>
        <dbReference type="EMBL" id="AWV98887.1"/>
    </source>
</evidence>
<evidence type="ECO:0000256" key="8">
    <source>
        <dbReference type="ARBA" id="ARBA00022729"/>
    </source>
</evidence>
<dbReference type="Gene3D" id="3.60.15.10">
    <property type="entry name" value="Ribonuclease Z/Hydroxyacylglutathione hydrolase-like"/>
    <property type="match status" value="1"/>
</dbReference>
<comment type="similarity">
    <text evidence="4">Belongs to the metallo-beta-lactamase superfamily. Class-B beta-lactamase family.</text>
</comment>
<gene>
    <name evidence="14" type="primary">bla</name>
    <name evidence="14" type="ORF">DJ013_12170</name>
</gene>
<evidence type="ECO:0000259" key="13">
    <source>
        <dbReference type="SMART" id="SM00849"/>
    </source>
</evidence>
<dbReference type="EC" id="3.5.2.6" evidence="6"/>
<protein>
    <recommendedName>
        <fullName evidence="6">beta-lactamase</fullName>
        <ecNumber evidence="6">3.5.2.6</ecNumber>
    </recommendedName>
</protein>
<dbReference type="SUPFAM" id="SSF56281">
    <property type="entry name" value="Metallo-hydrolase/oxidoreductase"/>
    <property type="match status" value="1"/>
</dbReference>
<evidence type="ECO:0000256" key="9">
    <source>
        <dbReference type="ARBA" id="ARBA00022764"/>
    </source>
</evidence>
<keyword evidence="8" id="KW-0732">Signal</keyword>
<evidence type="ECO:0000256" key="4">
    <source>
        <dbReference type="ARBA" id="ARBA00005250"/>
    </source>
</evidence>
<dbReference type="GO" id="GO:0008270">
    <property type="term" value="F:zinc ion binding"/>
    <property type="evidence" value="ECO:0007669"/>
    <property type="project" value="InterPro"/>
</dbReference>
<dbReference type="PANTHER" id="PTHR42951:SF4">
    <property type="entry name" value="ACYL-COENZYME A THIOESTERASE MBLAC2"/>
    <property type="match status" value="1"/>
</dbReference>
<keyword evidence="15" id="KW-1185">Reference proteome</keyword>
<evidence type="ECO:0000256" key="12">
    <source>
        <dbReference type="ARBA" id="ARBA00023251"/>
    </source>
</evidence>
<evidence type="ECO:0000313" key="15">
    <source>
        <dbReference type="Proteomes" id="UP000249873"/>
    </source>
</evidence>
<dbReference type="NCBIfam" id="NF033088">
    <property type="entry name" value="bla_subclass_B1"/>
    <property type="match status" value="1"/>
</dbReference>
<dbReference type="GO" id="GO:0046677">
    <property type="term" value="P:response to antibiotic"/>
    <property type="evidence" value="ECO:0007669"/>
    <property type="project" value="UniProtKB-KW"/>
</dbReference>
<name>A0A2Z4GCN0_9BACT</name>
<dbReference type="Pfam" id="PF00753">
    <property type="entry name" value="Lactamase_B"/>
    <property type="match status" value="1"/>
</dbReference>
<evidence type="ECO:0000256" key="3">
    <source>
        <dbReference type="ARBA" id="ARBA00004418"/>
    </source>
</evidence>
<comment type="cofactor">
    <cofactor evidence="2">
        <name>Zn(2+)</name>
        <dbReference type="ChEBI" id="CHEBI:29105"/>
    </cofactor>
</comment>
<comment type="catalytic activity">
    <reaction evidence="1">
        <text>a beta-lactam + H2O = a substituted beta-amino acid</text>
        <dbReference type="Rhea" id="RHEA:20401"/>
        <dbReference type="ChEBI" id="CHEBI:15377"/>
        <dbReference type="ChEBI" id="CHEBI:35627"/>
        <dbReference type="ChEBI" id="CHEBI:140347"/>
        <dbReference type="EC" id="3.5.2.6"/>
    </reaction>
</comment>
<evidence type="ECO:0000256" key="1">
    <source>
        <dbReference type="ARBA" id="ARBA00001526"/>
    </source>
</evidence>
<dbReference type="AlphaFoldDB" id="A0A2Z4GCN0"/>
<keyword evidence="7" id="KW-0479">Metal-binding</keyword>
<dbReference type="KEGG" id="als:DJ013_12170"/>
<dbReference type="OrthoDB" id="9769598at2"/>
<dbReference type="Proteomes" id="UP000249873">
    <property type="component" value="Chromosome"/>
</dbReference>
<evidence type="ECO:0000256" key="10">
    <source>
        <dbReference type="ARBA" id="ARBA00022801"/>
    </source>
</evidence>
<feature type="domain" description="Metallo-beta-lactamase" evidence="13">
    <location>
        <begin position="60"/>
        <end position="227"/>
    </location>
</feature>
<comment type="subunit">
    <text evidence="5">Monomer.</text>
</comment>
<dbReference type="InterPro" id="IPR058199">
    <property type="entry name" value="BlaB//VIM/IMP-1"/>
</dbReference>
<comment type="subcellular location">
    <subcellularLocation>
        <location evidence="3">Periplasm</location>
    </subcellularLocation>
</comment>
<dbReference type="InterPro" id="IPR001018">
    <property type="entry name" value="Beta-lactamase_class-B_CS"/>
</dbReference>
<dbReference type="GO" id="GO:0042597">
    <property type="term" value="C:periplasmic space"/>
    <property type="evidence" value="ECO:0007669"/>
    <property type="project" value="UniProtKB-SubCell"/>
</dbReference>
<dbReference type="SMART" id="SM00849">
    <property type="entry name" value="Lactamase_B"/>
    <property type="match status" value="1"/>
</dbReference>
<keyword evidence="11" id="KW-0862">Zinc</keyword>
<evidence type="ECO:0000256" key="6">
    <source>
        <dbReference type="ARBA" id="ARBA00012865"/>
    </source>
</evidence>
<keyword evidence="12" id="KW-0046">Antibiotic resistance</keyword>